<keyword evidence="2" id="KW-0238">DNA-binding</keyword>
<dbReference type="InterPro" id="IPR018490">
    <property type="entry name" value="cNMP-bd_dom_sf"/>
</dbReference>
<dbReference type="Gene3D" id="2.60.120.10">
    <property type="entry name" value="Jelly Rolls"/>
    <property type="match status" value="1"/>
</dbReference>
<evidence type="ECO:0000259" key="4">
    <source>
        <dbReference type="PROSITE" id="PS50042"/>
    </source>
</evidence>
<dbReference type="AlphaFoldDB" id="A0A0C2BFZ3"/>
<organism evidence="6 7">
    <name type="scientific">Noviherbaspirillum autotrophicum</name>
    <dbReference type="NCBI Taxonomy" id="709839"/>
    <lineage>
        <taxon>Bacteria</taxon>
        <taxon>Pseudomonadati</taxon>
        <taxon>Pseudomonadota</taxon>
        <taxon>Betaproteobacteria</taxon>
        <taxon>Burkholderiales</taxon>
        <taxon>Oxalobacteraceae</taxon>
        <taxon>Noviherbaspirillum</taxon>
    </lineage>
</organism>
<accession>A0A0C2BFZ3</accession>
<feature type="domain" description="Cyclic nucleotide-binding" evidence="4">
    <location>
        <begin position="21"/>
        <end position="141"/>
    </location>
</feature>
<dbReference type="CDD" id="cd00038">
    <property type="entry name" value="CAP_ED"/>
    <property type="match status" value="1"/>
</dbReference>
<dbReference type="Proteomes" id="UP000031572">
    <property type="component" value="Unassembled WGS sequence"/>
</dbReference>
<dbReference type="SUPFAM" id="SSF51206">
    <property type="entry name" value="cAMP-binding domain-like"/>
    <property type="match status" value="1"/>
</dbReference>
<proteinExistence type="predicted"/>
<dbReference type="Pfam" id="PF00027">
    <property type="entry name" value="cNMP_binding"/>
    <property type="match status" value="1"/>
</dbReference>
<dbReference type="Gene3D" id="1.10.10.10">
    <property type="entry name" value="Winged helix-like DNA-binding domain superfamily/Winged helix DNA-binding domain"/>
    <property type="match status" value="1"/>
</dbReference>
<keyword evidence="1" id="KW-0805">Transcription regulation</keyword>
<dbReference type="InterPro" id="IPR050397">
    <property type="entry name" value="Env_Response_Regulators"/>
</dbReference>
<gene>
    <name evidence="6" type="ORF">TSA66_04025</name>
</gene>
<keyword evidence="7" id="KW-1185">Reference proteome</keyword>
<dbReference type="OrthoDB" id="8558412at2"/>
<dbReference type="PROSITE" id="PS51063">
    <property type="entry name" value="HTH_CRP_2"/>
    <property type="match status" value="1"/>
</dbReference>
<dbReference type="GO" id="GO:0003700">
    <property type="term" value="F:DNA-binding transcription factor activity"/>
    <property type="evidence" value="ECO:0007669"/>
    <property type="project" value="TreeGrafter"/>
</dbReference>
<evidence type="ECO:0000259" key="5">
    <source>
        <dbReference type="PROSITE" id="PS51063"/>
    </source>
</evidence>
<dbReference type="InterPro" id="IPR036388">
    <property type="entry name" value="WH-like_DNA-bd_sf"/>
</dbReference>
<dbReference type="PANTHER" id="PTHR24567:SF68">
    <property type="entry name" value="DNA-BINDING TRANSCRIPTIONAL DUAL REGULATOR CRP"/>
    <property type="match status" value="1"/>
</dbReference>
<protein>
    <submittedName>
        <fullName evidence="6">Crp/Fnr family transcriptional regulator</fullName>
    </submittedName>
</protein>
<dbReference type="Pfam" id="PF13545">
    <property type="entry name" value="HTH_Crp_2"/>
    <property type="match status" value="1"/>
</dbReference>
<dbReference type="InterPro" id="IPR000595">
    <property type="entry name" value="cNMP-bd_dom"/>
</dbReference>
<dbReference type="PANTHER" id="PTHR24567">
    <property type="entry name" value="CRP FAMILY TRANSCRIPTIONAL REGULATORY PROTEIN"/>
    <property type="match status" value="1"/>
</dbReference>
<dbReference type="SMART" id="SM00100">
    <property type="entry name" value="cNMP"/>
    <property type="match status" value="1"/>
</dbReference>
<feature type="domain" description="HTH crp-type" evidence="5">
    <location>
        <begin position="155"/>
        <end position="225"/>
    </location>
</feature>
<dbReference type="InterPro" id="IPR036390">
    <property type="entry name" value="WH_DNA-bd_sf"/>
</dbReference>
<dbReference type="InterPro" id="IPR014710">
    <property type="entry name" value="RmlC-like_jellyroll"/>
</dbReference>
<evidence type="ECO:0000256" key="2">
    <source>
        <dbReference type="ARBA" id="ARBA00023125"/>
    </source>
</evidence>
<evidence type="ECO:0000313" key="7">
    <source>
        <dbReference type="Proteomes" id="UP000031572"/>
    </source>
</evidence>
<evidence type="ECO:0000256" key="1">
    <source>
        <dbReference type="ARBA" id="ARBA00023015"/>
    </source>
</evidence>
<sequence>MRCTMAQEKISLNAVLRQTIWAKQLTTEQMARVEADTVEQCVPKGGYICRKGEQVDAWIGVIDGLVKMNNLSPEGKSVTFTGVTAGGWFGEGTLLKQETRKYDVVALRDSRIARMPAKTFMWLLDTSLPFNKFLLMQLNERLGQFIGMVEFDRLLDVDARVARCLAALFNTHLYPGTNTLLQISQEEIGFLSGASRQRANQALQVLERAGLLKVDYGGIQILDLDGLRRFSN</sequence>
<dbReference type="InterPro" id="IPR012318">
    <property type="entry name" value="HTH_CRP"/>
</dbReference>
<keyword evidence="3" id="KW-0804">Transcription</keyword>
<evidence type="ECO:0000313" key="6">
    <source>
        <dbReference type="EMBL" id="KIF80165.1"/>
    </source>
</evidence>
<dbReference type="GO" id="GO:0003677">
    <property type="term" value="F:DNA binding"/>
    <property type="evidence" value="ECO:0007669"/>
    <property type="project" value="UniProtKB-KW"/>
</dbReference>
<reference evidence="6 7" key="1">
    <citation type="submission" date="2014-12" db="EMBL/GenBank/DDBJ databases">
        <title>Denitrispirillum autotrophicum gen. nov., sp. nov., Denitrifying, Facultatively Autotrophic Bacteria Isolated from Rice Paddy Soil.</title>
        <authorList>
            <person name="Ishii S."/>
            <person name="Ashida N."/>
            <person name="Ohno H."/>
            <person name="Otsuka S."/>
            <person name="Yokota A."/>
            <person name="Senoo K."/>
        </authorList>
    </citation>
    <scope>NUCLEOTIDE SEQUENCE [LARGE SCALE GENOMIC DNA]</scope>
    <source>
        <strain evidence="6 7">TSA66</strain>
    </source>
</reference>
<dbReference type="STRING" id="709839.TSA66_04025"/>
<evidence type="ECO:0000256" key="3">
    <source>
        <dbReference type="ARBA" id="ARBA00023163"/>
    </source>
</evidence>
<dbReference type="SUPFAM" id="SSF46785">
    <property type="entry name" value="Winged helix' DNA-binding domain"/>
    <property type="match status" value="1"/>
</dbReference>
<comment type="caution">
    <text evidence="6">The sequence shown here is derived from an EMBL/GenBank/DDBJ whole genome shotgun (WGS) entry which is preliminary data.</text>
</comment>
<name>A0A0C2BFZ3_9BURK</name>
<dbReference type="EMBL" id="JWJG01000028">
    <property type="protein sequence ID" value="KIF80165.1"/>
    <property type="molecule type" value="Genomic_DNA"/>
</dbReference>
<dbReference type="PROSITE" id="PS50042">
    <property type="entry name" value="CNMP_BINDING_3"/>
    <property type="match status" value="1"/>
</dbReference>
<dbReference type="GO" id="GO:0005829">
    <property type="term" value="C:cytosol"/>
    <property type="evidence" value="ECO:0007669"/>
    <property type="project" value="TreeGrafter"/>
</dbReference>